<keyword evidence="2" id="KW-1185">Reference proteome</keyword>
<protein>
    <submittedName>
        <fullName evidence="1">Uncharacterized protein</fullName>
    </submittedName>
</protein>
<proteinExistence type="predicted"/>
<evidence type="ECO:0000313" key="1">
    <source>
        <dbReference type="EMBL" id="MPC41763.1"/>
    </source>
</evidence>
<accession>A0A5B7F9K0</accession>
<gene>
    <name evidence="1" type="ORF">E2C01_035366</name>
</gene>
<organism evidence="1 2">
    <name type="scientific">Portunus trituberculatus</name>
    <name type="common">Swimming crab</name>
    <name type="synonym">Neptunus trituberculatus</name>
    <dbReference type="NCBI Taxonomy" id="210409"/>
    <lineage>
        <taxon>Eukaryota</taxon>
        <taxon>Metazoa</taxon>
        <taxon>Ecdysozoa</taxon>
        <taxon>Arthropoda</taxon>
        <taxon>Crustacea</taxon>
        <taxon>Multicrustacea</taxon>
        <taxon>Malacostraca</taxon>
        <taxon>Eumalacostraca</taxon>
        <taxon>Eucarida</taxon>
        <taxon>Decapoda</taxon>
        <taxon>Pleocyemata</taxon>
        <taxon>Brachyura</taxon>
        <taxon>Eubrachyura</taxon>
        <taxon>Portunoidea</taxon>
        <taxon>Portunidae</taxon>
        <taxon>Portuninae</taxon>
        <taxon>Portunus</taxon>
    </lineage>
</organism>
<reference evidence="1 2" key="1">
    <citation type="submission" date="2019-05" db="EMBL/GenBank/DDBJ databases">
        <title>Another draft genome of Portunus trituberculatus and its Hox gene families provides insights of decapod evolution.</title>
        <authorList>
            <person name="Jeong J.-H."/>
            <person name="Song I."/>
            <person name="Kim S."/>
            <person name="Choi T."/>
            <person name="Kim D."/>
            <person name="Ryu S."/>
            <person name="Kim W."/>
        </authorList>
    </citation>
    <scope>NUCLEOTIDE SEQUENCE [LARGE SCALE GENOMIC DNA]</scope>
    <source>
        <tissue evidence="1">Muscle</tissue>
    </source>
</reference>
<dbReference type="Proteomes" id="UP000324222">
    <property type="component" value="Unassembled WGS sequence"/>
</dbReference>
<dbReference type="EMBL" id="VSRR010005175">
    <property type="protein sequence ID" value="MPC41763.1"/>
    <property type="molecule type" value="Genomic_DNA"/>
</dbReference>
<sequence length="65" mass="6779">MSGDPCHHLVCGQPLVSGADTLTDAHPEALQIQSIATPHNLTPAIITTIITTTISPKRIPPPTST</sequence>
<evidence type="ECO:0000313" key="2">
    <source>
        <dbReference type="Proteomes" id="UP000324222"/>
    </source>
</evidence>
<dbReference type="AlphaFoldDB" id="A0A5B7F9K0"/>
<comment type="caution">
    <text evidence="1">The sequence shown here is derived from an EMBL/GenBank/DDBJ whole genome shotgun (WGS) entry which is preliminary data.</text>
</comment>
<name>A0A5B7F9K0_PORTR</name>